<dbReference type="Gene3D" id="3.40.470.10">
    <property type="entry name" value="Uracil-DNA glycosylase-like domain"/>
    <property type="match status" value="1"/>
</dbReference>
<gene>
    <name evidence="2" type="ORF">ACFPPC_16785</name>
</gene>
<name>A0ABW0HAQ3_9HYPH</name>
<dbReference type="SUPFAM" id="SSF52141">
    <property type="entry name" value="Uracil-DNA glycosylase-like"/>
    <property type="match status" value="1"/>
</dbReference>
<evidence type="ECO:0000259" key="1">
    <source>
        <dbReference type="SMART" id="SM00986"/>
    </source>
</evidence>
<dbReference type="PANTHER" id="PTHR42160">
    <property type="entry name" value="URACIL-DNA GLYCOSYLASE SUPERFAMILY PROTEIN"/>
    <property type="match status" value="1"/>
</dbReference>
<dbReference type="SMART" id="SM00987">
    <property type="entry name" value="UreE_C"/>
    <property type="match status" value="1"/>
</dbReference>
<protein>
    <submittedName>
        <fullName evidence="2">Uracil-DNA glycosylase family protein</fullName>
    </submittedName>
</protein>
<dbReference type="CDD" id="cd10033">
    <property type="entry name" value="UDG_like"/>
    <property type="match status" value="1"/>
</dbReference>
<proteinExistence type="predicted"/>
<dbReference type="InterPro" id="IPR047124">
    <property type="entry name" value="HI_0220.2"/>
</dbReference>
<feature type="domain" description="Uracil-DNA glycosylase-like" evidence="1">
    <location>
        <begin position="43"/>
        <end position="206"/>
    </location>
</feature>
<dbReference type="InterPro" id="IPR036895">
    <property type="entry name" value="Uracil-DNA_glycosylase-like_sf"/>
</dbReference>
<organism evidence="2 3">
    <name type="scientific">Bosea vestrisii</name>
    <dbReference type="NCBI Taxonomy" id="151416"/>
    <lineage>
        <taxon>Bacteria</taxon>
        <taxon>Pseudomonadati</taxon>
        <taxon>Pseudomonadota</taxon>
        <taxon>Alphaproteobacteria</taxon>
        <taxon>Hyphomicrobiales</taxon>
        <taxon>Boseaceae</taxon>
        <taxon>Bosea</taxon>
    </lineage>
</organism>
<reference evidence="3" key="1">
    <citation type="journal article" date="2019" name="Int. J. Syst. Evol. Microbiol.">
        <title>The Global Catalogue of Microorganisms (GCM) 10K type strain sequencing project: providing services to taxonomists for standard genome sequencing and annotation.</title>
        <authorList>
            <consortium name="The Broad Institute Genomics Platform"/>
            <consortium name="The Broad Institute Genome Sequencing Center for Infectious Disease"/>
            <person name="Wu L."/>
            <person name="Ma J."/>
        </authorList>
    </citation>
    <scope>NUCLEOTIDE SEQUENCE [LARGE SCALE GENOMIC DNA]</scope>
    <source>
        <strain evidence="3">CGMCC 1.16326</strain>
    </source>
</reference>
<dbReference type="Proteomes" id="UP001596104">
    <property type="component" value="Unassembled WGS sequence"/>
</dbReference>
<dbReference type="PANTHER" id="PTHR42160:SF1">
    <property type="entry name" value="URACIL-DNA GLYCOSYLASE SUPERFAMILY PROTEIN"/>
    <property type="match status" value="1"/>
</dbReference>
<dbReference type="EMBL" id="JBHSLV010000030">
    <property type="protein sequence ID" value="MFC5394298.1"/>
    <property type="molecule type" value="Genomic_DNA"/>
</dbReference>
<dbReference type="Pfam" id="PF03167">
    <property type="entry name" value="UDG"/>
    <property type="match status" value="1"/>
</dbReference>
<dbReference type="SMART" id="SM00986">
    <property type="entry name" value="UDG"/>
    <property type="match status" value="1"/>
</dbReference>
<evidence type="ECO:0000313" key="2">
    <source>
        <dbReference type="EMBL" id="MFC5394298.1"/>
    </source>
</evidence>
<keyword evidence="3" id="KW-1185">Reference proteome</keyword>
<accession>A0ABW0HAQ3</accession>
<dbReference type="InterPro" id="IPR005122">
    <property type="entry name" value="Uracil-DNA_glycosylase-like"/>
</dbReference>
<evidence type="ECO:0000313" key="3">
    <source>
        <dbReference type="Proteomes" id="UP001596104"/>
    </source>
</evidence>
<dbReference type="RefSeq" id="WP_377009522.1">
    <property type="nucleotide sequence ID" value="NZ_JBHSLV010000030.1"/>
</dbReference>
<comment type="caution">
    <text evidence="2">The sequence shown here is derived from an EMBL/GenBank/DDBJ whole genome shotgun (WGS) entry which is preliminary data.</text>
</comment>
<sequence length="214" mass="23822">MSEREGAGTPEPLDEVLAELRACRICRDEPVRLPRLPHEPRPVIQAEASARLLIASQAPGTRVHASGRPFTDRSGDRLRDWLGLDLARFYDASRVAIVPMGHCFPGLDAKGGDLPPRRECAPAWRARVLAGLPEIELVLVIGRYAQAWHLGPKAAADLTATVADWRNIFAGERRPRILPLPHPSWRNNGWLRKNPWFEAELVPVLRAEVARLVG</sequence>